<feature type="transmembrane region" description="Helical" evidence="1">
    <location>
        <begin position="121"/>
        <end position="143"/>
    </location>
</feature>
<reference evidence="2" key="1">
    <citation type="journal article" date="2019" name="Sci. Rep.">
        <title>Draft genome of Tanacetum cinerariifolium, the natural source of mosquito coil.</title>
        <authorList>
            <person name="Yamashiro T."/>
            <person name="Shiraishi A."/>
            <person name="Satake H."/>
            <person name="Nakayama K."/>
        </authorList>
    </citation>
    <scope>NUCLEOTIDE SEQUENCE</scope>
</reference>
<gene>
    <name evidence="2" type="ORF">Tci_037445</name>
</gene>
<evidence type="ECO:0000256" key="1">
    <source>
        <dbReference type="SAM" id="Phobius"/>
    </source>
</evidence>
<sequence length="229" mass="25221">MTYSEEVEETLGTPMEVEPLDKTQLEDLGLNSCNNYIPLSYKEALIFDESELQPQPLLNCPSLDVSLGEERGLEPPIKPHSSDSFRMKGFTAVLAVLIIEASQSRQHGKSKSTLGLSNLTIGMSMALVLVVDAVYFLSVHPAFRYSRSLLKKKLVRTVRRPRDSCKGRGLFSFVEFTDLETVHSKGREFDKSAHQIIKGVEGLGGFLNQSYFGVASSLGCSSVLPMSSP</sequence>
<organism evidence="2">
    <name type="scientific">Tanacetum cinerariifolium</name>
    <name type="common">Dalmatian daisy</name>
    <name type="synonym">Chrysanthemum cinerariifolium</name>
    <dbReference type="NCBI Taxonomy" id="118510"/>
    <lineage>
        <taxon>Eukaryota</taxon>
        <taxon>Viridiplantae</taxon>
        <taxon>Streptophyta</taxon>
        <taxon>Embryophyta</taxon>
        <taxon>Tracheophyta</taxon>
        <taxon>Spermatophyta</taxon>
        <taxon>Magnoliopsida</taxon>
        <taxon>eudicotyledons</taxon>
        <taxon>Gunneridae</taxon>
        <taxon>Pentapetalae</taxon>
        <taxon>asterids</taxon>
        <taxon>campanulids</taxon>
        <taxon>Asterales</taxon>
        <taxon>Asteraceae</taxon>
        <taxon>Asteroideae</taxon>
        <taxon>Anthemideae</taxon>
        <taxon>Anthemidinae</taxon>
        <taxon>Tanacetum</taxon>
    </lineage>
</organism>
<keyword evidence="1" id="KW-1133">Transmembrane helix</keyword>
<comment type="caution">
    <text evidence="2">The sequence shown here is derived from an EMBL/GenBank/DDBJ whole genome shotgun (WGS) entry which is preliminary data.</text>
</comment>
<dbReference type="EMBL" id="BKCJ010005206">
    <property type="protein sequence ID" value="GEU65467.1"/>
    <property type="molecule type" value="Genomic_DNA"/>
</dbReference>
<dbReference type="AlphaFoldDB" id="A0A6L2LX04"/>
<keyword evidence="1" id="KW-0812">Transmembrane</keyword>
<keyword evidence="1" id="KW-0472">Membrane</keyword>
<accession>A0A6L2LX04</accession>
<proteinExistence type="predicted"/>
<evidence type="ECO:0000313" key="2">
    <source>
        <dbReference type="EMBL" id="GEU65467.1"/>
    </source>
</evidence>
<protein>
    <submittedName>
        <fullName evidence="2">Uncharacterized protein</fullName>
    </submittedName>
</protein>
<name>A0A6L2LX04_TANCI</name>